<sequence length="77" mass="9318">MVFKFDPCMTYRVFDEFEKGGILKNVDSSYTVTKNIPENEWPYGYIFSFDEYGEVLELLYIRDIIRKKLKKNLKNYL</sequence>
<name>A0A136WFA8_9FIRM</name>
<keyword evidence="2" id="KW-1185">Reference proteome</keyword>
<evidence type="ECO:0000313" key="2">
    <source>
        <dbReference type="Proteomes" id="UP000070539"/>
    </source>
</evidence>
<proteinExistence type="predicted"/>
<comment type="caution">
    <text evidence="1">The sequence shown here is derived from an EMBL/GenBank/DDBJ whole genome shotgun (WGS) entry which is preliminary data.</text>
</comment>
<reference evidence="1 2" key="1">
    <citation type="submission" date="2016-01" db="EMBL/GenBank/DDBJ databases">
        <title>Genome sequence of Clostridium neopropionicum X4, DSM-3847.</title>
        <authorList>
            <person name="Poehlein A."/>
            <person name="Beck M.H."/>
            <person name="Bengelsdorf F.R."/>
            <person name="Daniel R."/>
            <person name="Duerre P."/>
        </authorList>
    </citation>
    <scope>NUCLEOTIDE SEQUENCE [LARGE SCALE GENOMIC DNA]</scope>
    <source>
        <strain evidence="1 2">DSM-3847</strain>
    </source>
</reference>
<dbReference type="STRING" id="36847.CLNEO_12030"/>
<dbReference type="EMBL" id="LRVM01000003">
    <property type="protein sequence ID" value="KXL53232.1"/>
    <property type="molecule type" value="Genomic_DNA"/>
</dbReference>
<organism evidence="1 2">
    <name type="scientific">Anaerotignum neopropionicum</name>
    <dbReference type="NCBI Taxonomy" id="36847"/>
    <lineage>
        <taxon>Bacteria</taxon>
        <taxon>Bacillati</taxon>
        <taxon>Bacillota</taxon>
        <taxon>Clostridia</taxon>
        <taxon>Lachnospirales</taxon>
        <taxon>Anaerotignaceae</taxon>
        <taxon>Anaerotignum</taxon>
    </lineage>
</organism>
<gene>
    <name evidence="1" type="ORF">CLNEO_12030</name>
</gene>
<evidence type="ECO:0000313" key="1">
    <source>
        <dbReference type="EMBL" id="KXL53232.1"/>
    </source>
</evidence>
<accession>A0A136WFA8</accession>
<dbReference type="Proteomes" id="UP000070539">
    <property type="component" value="Unassembled WGS sequence"/>
</dbReference>
<protein>
    <submittedName>
        <fullName evidence="1">Uncharacterized protein</fullName>
    </submittedName>
</protein>
<dbReference type="AlphaFoldDB" id="A0A136WFA8"/>